<reference evidence="3" key="1">
    <citation type="submission" date="2017-02" db="EMBL/GenBank/DDBJ databases">
        <authorList>
            <person name="Varghese N."/>
            <person name="Submissions S."/>
        </authorList>
    </citation>
    <scope>NUCLEOTIDE SEQUENCE [LARGE SCALE GENOMIC DNA]</scope>
    <source>
        <strain evidence="3">DSM 22224</strain>
    </source>
</reference>
<feature type="transmembrane region" description="Helical" evidence="1">
    <location>
        <begin position="49"/>
        <end position="70"/>
    </location>
</feature>
<feature type="transmembrane region" description="Helical" evidence="1">
    <location>
        <begin position="82"/>
        <end position="100"/>
    </location>
</feature>
<name>A0A1T4U327_9BACT</name>
<keyword evidence="1" id="KW-0812">Transmembrane</keyword>
<evidence type="ECO:0000313" key="3">
    <source>
        <dbReference type="Proteomes" id="UP000190367"/>
    </source>
</evidence>
<feature type="transmembrane region" description="Helical" evidence="1">
    <location>
        <begin position="7"/>
        <end position="29"/>
    </location>
</feature>
<dbReference type="AlphaFoldDB" id="A0A1T4U327"/>
<gene>
    <name evidence="2" type="ORF">SAMN04488128_10867</name>
</gene>
<keyword evidence="1" id="KW-0472">Membrane</keyword>
<protein>
    <submittedName>
        <fullName evidence="2">Uncharacterized protein</fullName>
    </submittedName>
</protein>
<keyword evidence="3" id="KW-1185">Reference proteome</keyword>
<evidence type="ECO:0000256" key="1">
    <source>
        <dbReference type="SAM" id="Phobius"/>
    </source>
</evidence>
<dbReference type="STRING" id="634771.SAMN04488128_10867"/>
<evidence type="ECO:0000313" key="2">
    <source>
        <dbReference type="EMBL" id="SKA46959.1"/>
    </source>
</evidence>
<dbReference type="EMBL" id="FUWZ01000008">
    <property type="protein sequence ID" value="SKA46959.1"/>
    <property type="molecule type" value="Genomic_DNA"/>
</dbReference>
<sequence>MTLRRLLPYIALTVLLAGIYWLTIIIPASWFDSGPFGAYRQRIQLQGEILLLLLPACLLIVNTLEILTVASDSFLLRLLKSLFTIVFTYLMMATLWQLALRPAANFFGPHRVSPYFTCALAVVFTICLIICLEILQRILFRFIKKATIARYIPRLLRMD</sequence>
<organism evidence="2 3">
    <name type="scientific">Chitinophaga eiseniae</name>
    <dbReference type="NCBI Taxonomy" id="634771"/>
    <lineage>
        <taxon>Bacteria</taxon>
        <taxon>Pseudomonadati</taxon>
        <taxon>Bacteroidota</taxon>
        <taxon>Chitinophagia</taxon>
        <taxon>Chitinophagales</taxon>
        <taxon>Chitinophagaceae</taxon>
        <taxon>Chitinophaga</taxon>
    </lineage>
</organism>
<proteinExistence type="predicted"/>
<keyword evidence="1" id="KW-1133">Transmembrane helix</keyword>
<dbReference type="Proteomes" id="UP000190367">
    <property type="component" value="Unassembled WGS sequence"/>
</dbReference>
<accession>A0A1T4U327</accession>
<feature type="transmembrane region" description="Helical" evidence="1">
    <location>
        <begin position="112"/>
        <end position="135"/>
    </location>
</feature>